<feature type="transmembrane region" description="Helical" evidence="7">
    <location>
        <begin position="68"/>
        <end position="90"/>
    </location>
</feature>
<feature type="transmembrane region" description="Helical" evidence="7">
    <location>
        <begin position="466"/>
        <end position="486"/>
    </location>
</feature>
<dbReference type="Pfam" id="PF01699">
    <property type="entry name" value="Na_Ca_ex"/>
    <property type="match status" value="2"/>
</dbReference>
<evidence type="ECO:0000313" key="11">
    <source>
        <dbReference type="Proteomes" id="UP001470230"/>
    </source>
</evidence>
<feature type="transmembrane region" description="Helical" evidence="7">
    <location>
        <begin position="598"/>
        <end position="617"/>
    </location>
</feature>
<dbReference type="PANTHER" id="PTHR31503">
    <property type="entry name" value="VACUOLAR CALCIUM ION TRANSPORTER"/>
    <property type="match status" value="1"/>
</dbReference>
<keyword evidence="5" id="KW-0406">Ion transport</keyword>
<name>A0ABR2HJ64_9EUKA</name>
<feature type="transmembrane region" description="Helical" evidence="7">
    <location>
        <begin position="506"/>
        <end position="526"/>
    </location>
</feature>
<evidence type="ECO:0000256" key="2">
    <source>
        <dbReference type="ARBA" id="ARBA00022448"/>
    </source>
</evidence>
<dbReference type="InterPro" id="IPR004713">
    <property type="entry name" value="CaH_exchang"/>
</dbReference>
<feature type="transmembrane region" description="Helical" evidence="7">
    <location>
        <begin position="538"/>
        <end position="558"/>
    </location>
</feature>
<evidence type="ECO:0000256" key="3">
    <source>
        <dbReference type="ARBA" id="ARBA00022692"/>
    </source>
</evidence>
<feature type="transmembrane region" description="Helical" evidence="7">
    <location>
        <begin position="102"/>
        <end position="119"/>
    </location>
</feature>
<sequence length="620" mass="70645">MSQDEEKPPSSQSLYQNSFEKAFPLPRSKSATMQTSVIFGSRPRNKSFYNFQPPPLEKDIRYVSFPNILWTILIGWWLSIFTCVLGLIMILTICGWRIGVRMFNFAKFLLYPFGYYAYYDKSSKPNFFICGIFYIFASIIFVIPWFVGFFISWELVFYIPMAHFLLKAIKELYTNFYRIKFAPLIHHNPKPGRFPVLLTYRSGSFMYFKYSLMEMEIVYLNLFPFVILSIYLGFFASESSPLREPVTGTFISILATIPCMYVIGVCTEIISSRAGLVLGSLINAGFTGLVELILFYFSIRKGMGEVVRAAVTGAFLMNLLVLPGLSMLAAGIKWKEVKINRKVQSVSGTFLFLAIVSVFFPAVFYNLYEHKTIVCDFCDGIPGKYYVLSNSNLNCTQCSIKKLDNLDNDEVYIKMARPLMYTASCLMPVVYAVGLFFSLKTHKYIYEQFEMEQAIEEDQSGRLKTWVCVIILLVSCVLFSIVSEILTDVMPGAIDKMGLTERFVGLVFYTLVPAVAEFMNAIRFALEGNMGLSLELGNQGAMVVSLIQMPALVLMSAIMGKSDTNESFTLMFEMIDVFAVIISVLLRNSMLMENSINYFTGFAFLVIFLFITVVYFFDPW</sequence>
<dbReference type="InterPro" id="IPR004837">
    <property type="entry name" value="NaCa_Exmemb"/>
</dbReference>
<dbReference type="EMBL" id="JAPFFF010000027">
    <property type="protein sequence ID" value="KAK8848269.1"/>
    <property type="molecule type" value="Genomic_DNA"/>
</dbReference>
<accession>A0ABR2HJ64</accession>
<dbReference type="Proteomes" id="UP001470230">
    <property type="component" value="Unassembled WGS sequence"/>
</dbReference>
<feature type="domain" description="Sodium/calcium exchanger membrane region" evidence="8">
    <location>
        <begin position="469"/>
        <end position="615"/>
    </location>
</feature>
<evidence type="ECO:0000256" key="6">
    <source>
        <dbReference type="ARBA" id="ARBA00023136"/>
    </source>
</evidence>
<keyword evidence="4 7" id="KW-1133">Transmembrane helix</keyword>
<feature type="transmembrane region" description="Helical" evidence="7">
    <location>
        <begin position="131"/>
        <end position="159"/>
    </location>
</feature>
<feature type="transmembrane region" description="Helical" evidence="7">
    <location>
        <begin position="217"/>
        <end position="236"/>
    </location>
</feature>
<evidence type="ECO:0000256" key="4">
    <source>
        <dbReference type="ARBA" id="ARBA00022989"/>
    </source>
</evidence>
<evidence type="ECO:0000259" key="9">
    <source>
        <dbReference type="Pfam" id="PF03733"/>
    </source>
</evidence>
<feature type="transmembrane region" description="Helical" evidence="7">
    <location>
        <begin position="248"/>
        <end position="267"/>
    </location>
</feature>
<evidence type="ECO:0000256" key="1">
    <source>
        <dbReference type="ARBA" id="ARBA00004127"/>
    </source>
</evidence>
<evidence type="ECO:0000256" key="7">
    <source>
        <dbReference type="SAM" id="Phobius"/>
    </source>
</evidence>
<feature type="transmembrane region" description="Helical" evidence="7">
    <location>
        <begin position="343"/>
        <end position="364"/>
    </location>
</feature>
<keyword evidence="3 7" id="KW-0812">Transmembrane</keyword>
<comment type="caution">
    <text evidence="10">The sequence shown here is derived from an EMBL/GenBank/DDBJ whole genome shotgun (WGS) entry which is preliminary data.</text>
</comment>
<dbReference type="InterPro" id="IPR005185">
    <property type="entry name" value="YccF"/>
</dbReference>
<proteinExistence type="predicted"/>
<evidence type="ECO:0000259" key="8">
    <source>
        <dbReference type="Pfam" id="PF01699"/>
    </source>
</evidence>
<dbReference type="Gene3D" id="1.20.1420.30">
    <property type="entry name" value="NCX, central ion-binding region"/>
    <property type="match status" value="1"/>
</dbReference>
<gene>
    <name evidence="10" type="ORF">M9Y10_019325</name>
</gene>
<keyword evidence="6 7" id="KW-0472">Membrane</keyword>
<reference evidence="10 11" key="1">
    <citation type="submission" date="2024-04" db="EMBL/GenBank/DDBJ databases">
        <title>Tritrichomonas musculus Genome.</title>
        <authorList>
            <person name="Alves-Ferreira E."/>
            <person name="Grigg M."/>
            <person name="Lorenzi H."/>
            <person name="Galac M."/>
        </authorList>
    </citation>
    <scope>NUCLEOTIDE SEQUENCE [LARGE SCALE GENOMIC DNA]</scope>
    <source>
        <strain evidence="10 11">EAF2021</strain>
    </source>
</reference>
<comment type="subcellular location">
    <subcellularLocation>
        <location evidence="1">Endomembrane system</location>
        <topology evidence="1">Multi-pass membrane protein</topology>
    </subcellularLocation>
</comment>
<evidence type="ECO:0000256" key="5">
    <source>
        <dbReference type="ARBA" id="ARBA00023065"/>
    </source>
</evidence>
<feature type="transmembrane region" description="Helical" evidence="7">
    <location>
        <begin position="309"/>
        <end position="331"/>
    </location>
</feature>
<dbReference type="PANTHER" id="PTHR31503:SF10">
    <property type="entry name" value="VNX1 PROTEIN"/>
    <property type="match status" value="1"/>
</dbReference>
<feature type="domain" description="Inner membrane component" evidence="9">
    <location>
        <begin position="67"/>
        <end position="114"/>
    </location>
</feature>
<evidence type="ECO:0000313" key="10">
    <source>
        <dbReference type="EMBL" id="KAK8848269.1"/>
    </source>
</evidence>
<keyword evidence="11" id="KW-1185">Reference proteome</keyword>
<dbReference type="InterPro" id="IPR044880">
    <property type="entry name" value="NCX_ion-bd_dom_sf"/>
</dbReference>
<dbReference type="Pfam" id="PF03733">
    <property type="entry name" value="YccF"/>
    <property type="match status" value="1"/>
</dbReference>
<evidence type="ECO:0008006" key="12">
    <source>
        <dbReference type="Google" id="ProtNLM"/>
    </source>
</evidence>
<keyword evidence="2" id="KW-0813">Transport</keyword>
<feature type="transmembrane region" description="Helical" evidence="7">
    <location>
        <begin position="274"/>
        <end position="297"/>
    </location>
</feature>
<feature type="transmembrane region" description="Helical" evidence="7">
    <location>
        <begin position="419"/>
        <end position="439"/>
    </location>
</feature>
<feature type="domain" description="Sodium/calcium exchanger membrane region" evidence="8">
    <location>
        <begin position="249"/>
        <end position="364"/>
    </location>
</feature>
<protein>
    <recommendedName>
        <fullName evidence="12">Sodium/calcium exchanger protein</fullName>
    </recommendedName>
</protein>
<organism evidence="10 11">
    <name type="scientific">Tritrichomonas musculus</name>
    <dbReference type="NCBI Taxonomy" id="1915356"/>
    <lineage>
        <taxon>Eukaryota</taxon>
        <taxon>Metamonada</taxon>
        <taxon>Parabasalia</taxon>
        <taxon>Tritrichomonadida</taxon>
        <taxon>Tritrichomonadidae</taxon>
        <taxon>Tritrichomonas</taxon>
    </lineage>
</organism>
<feature type="transmembrane region" description="Helical" evidence="7">
    <location>
        <begin position="570"/>
        <end position="586"/>
    </location>
</feature>